<dbReference type="PANTHER" id="PTHR21192">
    <property type="entry name" value="NUCLEAR PROTEIN E3-3"/>
    <property type="match status" value="1"/>
</dbReference>
<dbReference type="Proteomes" id="UP000501726">
    <property type="component" value="Chromosome"/>
</dbReference>
<keyword evidence="2" id="KW-1185">Reference proteome</keyword>
<proteinExistence type="predicted"/>
<protein>
    <recommendedName>
        <fullName evidence="3">Xcc1710-like domain-containing protein</fullName>
    </recommendedName>
</protein>
<evidence type="ECO:0008006" key="3">
    <source>
        <dbReference type="Google" id="ProtNLM"/>
    </source>
</evidence>
<dbReference type="EMBL" id="AP021889">
    <property type="protein sequence ID" value="BBP45928.1"/>
    <property type="molecule type" value="Genomic_DNA"/>
</dbReference>
<dbReference type="CDD" id="cd05560">
    <property type="entry name" value="Xcc1710_like"/>
    <property type="match status" value="1"/>
</dbReference>
<accession>A0A6F8PV95</accession>
<dbReference type="RefSeq" id="WP_173272071.1">
    <property type="nucleotide sequence ID" value="NZ_AP021889.1"/>
</dbReference>
<evidence type="ECO:0000313" key="1">
    <source>
        <dbReference type="EMBL" id="BBP45928.1"/>
    </source>
</evidence>
<organism evidence="1 2">
    <name type="scientific">Thiosulfatimonas sediminis</name>
    <dbReference type="NCBI Taxonomy" id="2675054"/>
    <lineage>
        <taxon>Bacteria</taxon>
        <taxon>Pseudomonadati</taxon>
        <taxon>Pseudomonadota</taxon>
        <taxon>Gammaproteobacteria</taxon>
        <taxon>Thiotrichales</taxon>
        <taxon>Piscirickettsiaceae</taxon>
        <taxon>Thiosulfatimonas</taxon>
    </lineage>
</organism>
<dbReference type="KEGG" id="tse:THMIRHAS_13010"/>
<evidence type="ECO:0000313" key="2">
    <source>
        <dbReference type="Proteomes" id="UP000501726"/>
    </source>
</evidence>
<gene>
    <name evidence="1" type="ORF">THMIRHAS_13010</name>
</gene>
<sequence>MKFSEHRDSNINVVKTYQSGEVRINAQVFKQSLYFTQHEIFSDWTIQQIADLSDEHLQPIVALQPEVIILGTGEKQVFPDIRFFSYCACHGIGLEVMANDAACRTYNVLTTEDRDVVLALIFSQAETN</sequence>
<dbReference type="Gene3D" id="3.40.1230.10">
    <property type="entry name" value="MTH938-like"/>
    <property type="match status" value="1"/>
</dbReference>
<dbReference type="Pfam" id="PF04430">
    <property type="entry name" value="DUF498"/>
    <property type="match status" value="1"/>
</dbReference>
<dbReference type="AlphaFoldDB" id="A0A6F8PV95"/>
<name>A0A6F8PV95_9GAMM</name>
<dbReference type="SUPFAM" id="SSF64076">
    <property type="entry name" value="MTH938-like"/>
    <property type="match status" value="1"/>
</dbReference>
<dbReference type="PANTHER" id="PTHR21192:SF2">
    <property type="entry name" value="NADH DEHYDROGENASE [UBIQUINONE] 1 ALPHA SUBCOMPLEX ASSEMBLY FACTOR 3"/>
    <property type="match status" value="1"/>
</dbReference>
<dbReference type="InterPro" id="IPR036748">
    <property type="entry name" value="MTH938-like_sf"/>
</dbReference>
<reference evidence="2" key="1">
    <citation type="submission" date="2019-11" db="EMBL/GenBank/DDBJ databases">
        <title>Isolation and characterization of two novel species in the genus Thiomicrorhabdus.</title>
        <authorList>
            <person name="Mochizuki J."/>
            <person name="Kojima H."/>
            <person name="Fukui M."/>
        </authorList>
    </citation>
    <scope>NUCLEOTIDE SEQUENCE [LARGE SCALE GENOMIC DNA]</scope>
    <source>
        <strain evidence="2">aks77</strain>
    </source>
</reference>
<dbReference type="InterPro" id="IPR007523">
    <property type="entry name" value="NDUFAF3/AAMDC"/>
</dbReference>